<accession>A0ABD1YGU3</accession>
<reference evidence="2 3" key="1">
    <citation type="submission" date="2024-09" db="EMBL/GenBank/DDBJ databases">
        <title>Chromosome-scale assembly of Riccia fluitans.</title>
        <authorList>
            <person name="Paukszto L."/>
            <person name="Sawicki J."/>
            <person name="Karawczyk K."/>
            <person name="Piernik-Szablinska J."/>
            <person name="Szczecinska M."/>
            <person name="Mazdziarz M."/>
        </authorList>
    </citation>
    <scope>NUCLEOTIDE SEQUENCE [LARGE SCALE GENOMIC DNA]</scope>
    <source>
        <strain evidence="2">Rf_01</strain>
        <tissue evidence="2">Aerial parts of the thallus</tissue>
    </source>
</reference>
<name>A0ABD1YGU3_9MARC</name>
<evidence type="ECO:0000313" key="3">
    <source>
        <dbReference type="Proteomes" id="UP001605036"/>
    </source>
</evidence>
<feature type="compositionally biased region" description="Basic and acidic residues" evidence="1">
    <location>
        <begin position="51"/>
        <end position="72"/>
    </location>
</feature>
<comment type="caution">
    <text evidence="2">The sequence shown here is derived from an EMBL/GenBank/DDBJ whole genome shotgun (WGS) entry which is preliminary data.</text>
</comment>
<proteinExistence type="predicted"/>
<dbReference type="Proteomes" id="UP001605036">
    <property type="component" value="Unassembled WGS sequence"/>
</dbReference>
<keyword evidence="3" id="KW-1185">Reference proteome</keyword>
<gene>
    <name evidence="2" type="ORF">R1flu_014559</name>
</gene>
<protein>
    <submittedName>
        <fullName evidence="2">Uncharacterized protein</fullName>
    </submittedName>
</protein>
<dbReference type="AlphaFoldDB" id="A0ABD1YGU3"/>
<dbReference type="EMBL" id="JBHFFA010000004">
    <property type="protein sequence ID" value="KAL2629873.1"/>
    <property type="molecule type" value="Genomic_DNA"/>
</dbReference>
<organism evidence="2 3">
    <name type="scientific">Riccia fluitans</name>
    <dbReference type="NCBI Taxonomy" id="41844"/>
    <lineage>
        <taxon>Eukaryota</taxon>
        <taxon>Viridiplantae</taxon>
        <taxon>Streptophyta</taxon>
        <taxon>Embryophyta</taxon>
        <taxon>Marchantiophyta</taxon>
        <taxon>Marchantiopsida</taxon>
        <taxon>Marchantiidae</taxon>
        <taxon>Marchantiales</taxon>
        <taxon>Ricciaceae</taxon>
        <taxon>Riccia</taxon>
    </lineage>
</organism>
<sequence>MPATSEHYHERNKWIGSNFRKLVKPIDTSQPRGQRRSEATRRLNVSPAASTREELRSLDSKERSTCKSRGDNVSEVGNARTGFWSSSLRIALYILCFRIWVQLVLSSGAYLT</sequence>
<evidence type="ECO:0000256" key="1">
    <source>
        <dbReference type="SAM" id="MobiDB-lite"/>
    </source>
</evidence>
<evidence type="ECO:0000313" key="2">
    <source>
        <dbReference type="EMBL" id="KAL2629873.1"/>
    </source>
</evidence>
<feature type="region of interest" description="Disordered" evidence="1">
    <location>
        <begin position="26"/>
        <end position="73"/>
    </location>
</feature>